<evidence type="ECO:0000313" key="1">
    <source>
        <dbReference type="EMBL" id="AKZ53515.1"/>
    </source>
</evidence>
<dbReference type="KEGG" id="samb:SAM23877_0466"/>
<reference evidence="3" key="2">
    <citation type="journal article" date="2015" name="J. Biotechnol.">
        <title>Complete genome sequence of Streptomyces ambofaciens ATCC 23877, the spiramycin producer.</title>
        <authorList>
            <person name="Thibessard A."/>
            <person name="Haas D."/>
            <person name="Gerbaud C."/>
            <person name="Aigle B."/>
            <person name="Lautru S."/>
            <person name="Pernodet J.L."/>
            <person name="Leblond P."/>
        </authorList>
    </citation>
    <scope>NUCLEOTIDE SEQUENCE [LARGE SCALE GENOMIC DNA]</scope>
    <source>
        <strain evidence="3">ATCC 23877 / 3486 / DSM 40053 / JCM 4204 / NBRC 12836 / NRRL B-2516</strain>
    </source>
</reference>
<protein>
    <submittedName>
        <fullName evidence="2">Uncharacterized protein</fullName>
    </submittedName>
</protein>
<sequence>MPTATIVELWCLKPATGTDFGHLTPHVKNLLSGFEKIFIDEAGQAATATVQAIPGLVQALDEVQADPDSVYLTVDATSGLDNSVWPGGGETRDMNKGQVAHPSVALPFDFSTSLTLWERDSFLDDDDPLGTVRIDTQDTDRGHVAQVASSEVEGSFYYVTYRVDG</sequence>
<organism evidence="2">
    <name type="scientific">Streptomyces ambofaciens (strain ATCC 23877 / 3486 / DSM 40053 / JCM 4204 / NBRC 12836 / NRRL B-2516)</name>
    <dbReference type="NCBI Taxonomy" id="278992"/>
    <lineage>
        <taxon>Bacteria</taxon>
        <taxon>Bacillati</taxon>
        <taxon>Actinomycetota</taxon>
        <taxon>Actinomycetes</taxon>
        <taxon>Kitasatosporales</taxon>
        <taxon>Streptomycetaceae</taxon>
        <taxon>Streptomyces</taxon>
    </lineage>
</organism>
<evidence type="ECO:0000313" key="2">
    <source>
        <dbReference type="EMBL" id="CAJ89398.1"/>
    </source>
</evidence>
<reference evidence="1" key="3">
    <citation type="submission" date="2015-07" db="EMBL/GenBank/DDBJ databases">
        <title>Complete genome sequence of Streptomyces ambofaciens ATCC 23877, the spiramycin producer.</title>
        <authorList>
            <person name="Thibessard A."/>
            <person name="Haas D."/>
            <person name="Gerbaud C."/>
            <person name="Aigle B."/>
            <person name="Lautru S."/>
            <person name="Pernodet J.-L."/>
            <person name="Leblond P."/>
        </authorList>
    </citation>
    <scope>NUCLEOTIDE SEQUENCE [LARGE SCALE GENOMIC DNA]</scope>
    <source>
        <strain evidence="1">ATCC 23877</strain>
    </source>
</reference>
<dbReference type="Proteomes" id="UP000061018">
    <property type="component" value="Chromosome"/>
</dbReference>
<dbReference type="RefSeq" id="WP_053126259.1">
    <property type="nucleotide sequence ID" value="NZ_CP012382.1"/>
</dbReference>
<dbReference type="AlphaFoldDB" id="A3KI70"/>
<dbReference type="EMBL" id="CP012382">
    <property type="protein sequence ID" value="AKZ53515.1"/>
    <property type="molecule type" value="Genomic_DNA"/>
</dbReference>
<reference evidence="2" key="1">
    <citation type="journal article" date="2006" name="Mol. Biol. Evol.">
        <title>Evolution of the terminal regions of the Streptomyces linear chromosome.</title>
        <authorList>
            <person name="Choulet F."/>
            <person name="Aigle B."/>
            <person name="Gallois A."/>
            <person name="Mangenot S."/>
            <person name="Gerbaud C."/>
            <person name="Truong C."/>
            <person name="Francou F.X."/>
            <person name="Fourrier C."/>
            <person name="Guerineau M."/>
            <person name="Decaris B."/>
            <person name="Barbe V."/>
            <person name="Pernodet J.L."/>
            <person name="Leblond P."/>
        </authorList>
    </citation>
    <scope>NUCLEOTIDE SEQUENCE</scope>
    <source>
        <strain evidence="2">ATCC 23877</strain>
    </source>
</reference>
<dbReference type="EMBL" id="AM238663">
    <property type="protein sequence ID" value="CAJ89398.1"/>
    <property type="molecule type" value="Genomic_DNA"/>
</dbReference>
<name>A3KI70_STRA7</name>
<accession>A3KI70</accession>
<evidence type="ECO:0000313" key="3">
    <source>
        <dbReference type="Proteomes" id="UP000061018"/>
    </source>
</evidence>
<gene>
    <name evidence="1" type="ORF">SAM23877_0466</name>
    <name evidence="2" type="ORF">SAML0411</name>
</gene>
<proteinExistence type="predicted"/>